<dbReference type="PANTHER" id="PTHR42879:SF6">
    <property type="entry name" value="NADPH-DEPENDENT REDUCTASE BACG"/>
    <property type="match status" value="1"/>
</dbReference>
<dbReference type="Gene3D" id="3.40.50.720">
    <property type="entry name" value="NAD(P)-binding Rossmann-like Domain"/>
    <property type="match status" value="1"/>
</dbReference>
<dbReference type="RefSeq" id="WP_133640900.1">
    <property type="nucleotide sequence ID" value="NZ_SNZV01000006.1"/>
</dbReference>
<comment type="similarity">
    <text evidence="1">Belongs to the short-chain dehydrogenases/reductases (SDR) family.</text>
</comment>
<dbReference type="CDD" id="cd05344">
    <property type="entry name" value="BKR_like_SDR_like"/>
    <property type="match status" value="1"/>
</dbReference>
<accession>A0A4R7CWK7</accession>
<evidence type="ECO:0000313" key="2">
    <source>
        <dbReference type="EMBL" id="TDS12257.1"/>
    </source>
</evidence>
<organism evidence="2 3">
    <name type="scientific">Sphingobacterium paludis</name>
    <dbReference type="NCBI Taxonomy" id="1476465"/>
    <lineage>
        <taxon>Bacteria</taxon>
        <taxon>Pseudomonadati</taxon>
        <taxon>Bacteroidota</taxon>
        <taxon>Sphingobacteriia</taxon>
        <taxon>Sphingobacteriales</taxon>
        <taxon>Sphingobacteriaceae</taxon>
        <taxon>Sphingobacterium</taxon>
    </lineage>
</organism>
<gene>
    <name evidence="2" type="ORF">B0I21_106112</name>
</gene>
<comment type="caution">
    <text evidence="2">The sequence shown here is derived from an EMBL/GenBank/DDBJ whole genome shotgun (WGS) entry which is preliminary data.</text>
</comment>
<dbReference type="Pfam" id="PF13561">
    <property type="entry name" value="adh_short_C2"/>
    <property type="match status" value="1"/>
</dbReference>
<proteinExistence type="inferred from homology"/>
<reference evidence="2 3" key="1">
    <citation type="submission" date="2019-03" db="EMBL/GenBank/DDBJ databases">
        <title>Genomic Encyclopedia of Type Strains, Phase III (KMG-III): the genomes of soil and plant-associated and newly described type strains.</title>
        <authorList>
            <person name="Whitman W."/>
        </authorList>
    </citation>
    <scope>NUCLEOTIDE SEQUENCE [LARGE SCALE GENOMIC DNA]</scope>
    <source>
        <strain evidence="2 3">CGMCC 1.12801</strain>
    </source>
</reference>
<keyword evidence="3" id="KW-1185">Reference proteome</keyword>
<dbReference type="InterPro" id="IPR050259">
    <property type="entry name" value="SDR"/>
</dbReference>
<dbReference type="OrthoDB" id="9804774at2"/>
<dbReference type="SUPFAM" id="SSF51735">
    <property type="entry name" value="NAD(P)-binding Rossmann-fold domains"/>
    <property type="match status" value="1"/>
</dbReference>
<dbReference type="PRINTS" id="PR00081">
    <property type="entry name" value="GDHRDH"/>
</dbReference>
<dbReference type="InterPro" id="IPR036291">
    <property type="entry name" value="NAD(P)-bd_dom_sf"/>
</dbReference>
<dbReference type="PANTHER" id="PTHR42879">
    <property type="entry name" value="3-OXOACYL-(ACYL-CARRIER-PROTEIN) REDUCTASE"/>
    <property type="match status" value="1"/>
</dbReference>
<evidence type="ECO:0000256" key="1">
    <source>
        <dbReference type="ARBA" id="ARBA00006484"/>
    </source>
</evidence>
<dbReference type="AlphaFoldDB" id="A0A4R7CWK7"/>
<dbReference type="Proteomes" id="UP000294752">
    <property type="component" value="Unassembled WGS sequence"/>
</dbReference>
<sequence>MHISLIGKKVLVGGATAGIGKGIATVLASCGADVILMARNEDKLQAVVKELDTSEGQHHRYLLTDFNDYEAHKSTMKDFFAKEQVDILINNTNGPVAGNIFSKGEHDYQQAFDLLFQNAVWTTTLAIPHMRKQHFGRVINVSSMTVKEPSAELVLSNTMRTALASWSKSLASEVAKDNITVNTILTGFFDTDRLQSLMQMQADKRSVPFSDIKEARLSAIPMGRLGKAEEYGNLVAFLASDYSSFLTGTAIPLDGGASIGFL</sequence>
<dbReference type="InterPro" id="IPR002347">
    <property type="entry name" value="SDR_fam"/>
</dbReference>
<name>A0A4R7CWK7_9SPHI</name>
<dbReference type="EMBL" id="SNZV01000006">
    <property type="protein sequence ID" value="TDS12257.1"/>
    <property type="molecule type" value="Genomic_DNA"/>
</dbReference>
<protein>
    <submittedName>
        <fullName evidence="2">3-oxoacyl-[acyl-carrier protein] reductase</fullName>
    </submittedName>
</protein>
<evidence type="ECO:0000313" key="3">
    <source>
        <dbReference type="Proteomes" id="UP000294752"/>
    </source>
</evidence>